<reference evidence="4 5" key="1">
    <citation type="submission" date="2017-04" db="EMBL/GenBank/DDBJ databases">
        <title>Draft genome sequence of Zooshikella ganghwensis VG4 isolated from Red Sea sediments.</title>
        <authorList>
            <person name="Rehman Z."/>
            <person name="Alam I."/>
            <person name="Kamau A."/>
            <person name="Bajic V."/>
            <person name="Leiknes T."/>
        </authorList>
    </citation>
    <scope>NUCLEOTIDE SEQUENCE [LARGE SCALE GENOMIC DNA]</scope>
    <source>
        <strain evidence="4 5">VG4</strain>
    </source>
</reference>
<sequence length="503" mass="55050">MGVIIILPIIIALLYKTGPAPKQYSQSSVTQSAHPADESASVELPPLNKRFSSIAELEKKSHSASRELAIQQWQTANGARVYFMQTDALPMLDIRLVFAAGASRDDKLPGLAQITNGLLAEGTTNKNAAQIAAGFEKLGAQFNNGSYRDMATASLRTLTKDSLLTPAIDLFSEVIATPAFPEDAFVRIKNQMMANLQYIKQQPGKQASQAFYQALYAKHPYGIPEHGTQASLKTLTTDDIQRFYQQYYVAKNLVIAMVGAIDQTQAKAIAEQLANKLPEGKAAPKTPRPTPLAETQQKHIEFPSSQTHILMGTLGVSRDAKDYPALYIGNEILGGGGFGSRLMKEIREDRGLVYGVGSAFIPMQAAGPFFINLQTKQSQASEALSLSQEILQKFIAEGPSQQELDQAKQKLVGRYPLSTASNADIVSQLGAIGFYHLPLDHMQQFLEDVQAVTREDVQRAFAQHFQKQPLLTITVGQQAKPDNTEKAQEKQPQHEAPLTQANQ</sequence>
<evidence type="ECO:0000313" key="5">
    <source>
        <dbReference type="Proteomes" id="UP000257039"/>
    </source>
</evidence>
<dbReference type="InterPro" id="IPR050361">
    <property type="entry name" value="MPP/UQCRC_Complex"/>
</dbReference>
<evidence type="ECO:0000259" key="2">
    <source>
        <dbReference type="Pfam" id="PF00675"/>
    </source>
</evidence>
<dbReference type="AlphaFoldDB" id="A0A4P9VI24"/>
<dbReference type="PANTHER" id="PTHR11851">
    <property type="entry name" value="METALLOPROTEASE"/>
    <property type="match status" value="1"/>
</dbReference>
<dbReference type="EMBL" id="NDXW01000001">
    <property type="protein sequence ID" value="RDH42166.1"/>
    <property type="molecule type" value="Genomic_DNA"/>
</dbReference>
<feature type="domain" description="Peptidase M16 N-terminal" evidence="2">
    <location>
        <begin position="94"/>
        <end position="224"/>
    </location>
</feature>
<dbReference type="Pfam" id="PF00675">
    <property type="entry name" value="Peptidase_M16"/>
    <property type="match status" value="1"/>
</dbReference>
<organism evidence="4 5">
    <name type="scientific">Zooshikella ganghwensis</name>
    <dbReference type="NCBI Taxonomy" id="202772"/>
    <lineage>
        <taxon>Bacteria</taxon>
        <taxon>Pseudomonadati</taxon>
        <taxon>Pseudomonadota</taxon>
        <taxon>Gammaproteobacteria</taxon>
        <taxon>Oceanospirillales</taxon>
        <taxon>Zooshikellaceae</taxon>
        <taxon>Zooshikella</taxon>
    </lineage>
</organism>
<dbReference type="GO" id="GO:0046872">
    <property type="term" value="F:metal ion binding"/>
    <property type="evidence" value="ECO:0007669"/>
    <property type="project" value="InterPro"/>
</dbReference>
<dbReference type="InterPro" id="IPR007863">
    <property type="entry name" value="Peptidase_M16_C"/>
</dbReference>
<dbReference type="PANTHER" id="PTHR11851:SF224">
    <property type="entry name" value="PROCESSING PROTEASE"/>
    <property type="match status" value="1"/>
</dbReference>
<dbReference type="SUPFAM" id="SSF63411">
    <property type="entry name" value="LuxS/MPP-like metallohydrolase"/>
    <property type="match status" value="2"/>
</dbReference>
<dbReference type="Pfam" id="PF05193">
    <property type="entry name" value="Peptidase_M16_C"/>
    <property type="match status" value="1"/>
</dbReference>
<gene>
    <name evidence="4" type="ORF">B9G39_01185</name>
</gene>
<proteinExistence type="predicted"/>
<evidence type="ECO:0000259" key="3">
    <source>
        <dbReference type="Pfam" id="PF05193"/>
    </source>
</evidence>
<feature type="region of interest" description="Disordered" evidence="1">
    <location>
        <begin position="472"/>
        <end position="503"/>
    </location>
</feature>
<evidence type="ECO:0000256" key="1">
    <source>
        <dbReference type="SAM" id="MobiDB-lite"/>
    </source>
</evidence>
<feature type="domain" description="Peptidase M16 C-terminal" evidence="3">
    <location>
        <begin position="235"/>
        <end position="411"/>
    </location>
</feature>
<feature type="compositionally biased region" description="Polar residues" evidence="1">
    <location>
        <begin position="472"/>
        <end position="481"/>
    </location>
</feature>
<keyword evidence="5" id="KW-1185">Reference proteome</keyword>
<dbReference type="InterPro" id="IPR011249">
    <property type="entry name" value="Metalloenz_LuxS/M16"/>
</dbReference>
<dbReference type="Gene3D" id="3.30.830.10">
    <property type="entry name" value="Metalloenzyme, LuxS/M16 peptidase-like"/>
    <property type="match status" value="2"/>
</dbReference>
<protein>
    <submittedName>
        <fullName evidence="4">Insulinase family protein</fullName>
    </submittedName>
</protein>
<accession>A0A4P9VI24</accession>
<evidence type="ECO:0000313" key="4">
    <source>
        <dbReference type="EMBL" id="RDH42166.1"/>
    </source>
</evidence>
<name>A0A4P9VI24_9GAMM</name>
<dbReference type="RefSeq" id="WP_094785708.1">
    <property type="nucleotide sequence ID" value="NZ_NDXW01000001.1"/>
</dbReference>
<dbReference type="Proteomes" id="UP000257039">
    <property type="component" value="Unassembled WGS sequence"/>
</dbReference>
<feature type="compositionally biased region" description="Basic and acidic residues" evidence="1">
    <location>
        <begin position="482"/>
        <end position="493"/>
    </location>
</feature>
<comment type="caution">
    <text evidence="4">The sequence shown here is derived from an EMBL/GenBank/DDBJ whole genome shotgun (WGS) entry which is preliminary data.</text>
</comment>
<dbReference type="InterPro" id="IPR011765">
    <property type="entry name" value="Pept_M16_N"/>
</dbReference>